<dbReference type="GO" id="GO:0000287">
    <property type="term" value="F:magnesium ion binding"/>
    <property type="evidence" value="ECO:0007669"/>
    <property type="project" value="InterPro"/>
</dbReference>
<proteinExistence type="inferred from homology"/>
<dbReference type="EMBL" id="QEAP01000232">
    <property type="protein sequence ID" value="TPX72054.1"/>
    <property type="molecule type" value="Genomic_DNA"/>
</dbReference>
<gene>
    <name evidence="9" type="ORF">CcCBS67573_g05923</name>
</gene>
<name>A0A507F7E4_9FUNG</name>
<dbReference type="InterPro" id="IPR037143">
    <property type="entry name" value="4-PPantetheinyl_Trfase_dom_sf"/>
</dbReference>
<dbReference type="GO" id="GO:0008897">
    <property type="term" value="F:holo-[acyl-carrier-protein] synthase activity"/>
    <property type="evidence" value="ECO:0007669"/>
    <property type="project" value="InterPro"/>
</dbReference>
<reference evidence="9 10" key="1">
    <citation type="journal article" date="2019" name="Sci. Rep.">
        <title>Comparative genomics of chytrid fungi reveal insights into the obligate biotrophic and pathogenic lifestyle of Synchytrium endobioticum.</title>
        <authorList>
            <person name="van de Vossenberg B.T.L.H."/>
            <person name="Warris S."/>
            <person name="Nguyen H.D.T."/>
            <person name="van Gent-Pelzer M.P.E."/>
            <person name="Joly D.L."/>
            <person name="van de Geest H.C."/>
            <person name="Bonants P.J.M."/>
            <person name="Smith D.S."/>
            <person name="Levesque C.A."/>
            <person name="van der Lee T.A.J."/>
        </authorList>
    </citation>
    <scope>NUCLEOTIDE SEQUENCE [LARGE SCALE GENOMIC DNA]</scope>
    <source>
        <strain evidence="9 10">CBS 675.73</strain>
    </source>
</reference>
<dbReference type="AlphaFoldDB" id="A0A507F7E4"/>
<dbReference type="Pfam" id="PF01648">
    <property type="entry name" value="ACPS"/>
    <property type="match status" value="1"/>
</dbReference>
<dbReference type="Gene3D" id="3.90.470.20">
    <property type="entry name" value="4'-phosphopantetheinyl transferase domain"/>
    <property type="match status" value="1"/>
</dbReference>
<evidence type="ECO:0000256" key="3">
    <source>
        <dbReference type="ARBA" id="ARBA00022723"/>
    </source>
</evidence>
<keyword evidence="1" id="KW-0444">Lipid biosynthesis</keyword>
<dbReference type="GO" id="GO:0006633">
    <property type="term" value="P:fatty acid biosynthetic process"/>
    <property type="evidence" value="ECO:0007669"/>
    <property type="project" value="UniProtKB-KW"/>
</dbReference>
<keyword evidence="2" id="KW-0808">Transferase</keyword>
<keyword evidence="7" id="KW-0275">Fatty acid biosynthesis</keyword>
<evidence type="ECO:0000256" key="2">
    <source>
        <dbReference type="ARBA" id="ARBA00022679"/>
    </source>
</evidence>
<accession>A0A507F7E4</accession>
<evidence type="ECO:0000256" key="5">
    <source>
        <dbReference type="ARBA" id="ARBA00022842"/>
    </source>
</evidence>
<evidence type="ECO:0000259" key="8">
    <source>
        <dbReference type="Pfam" id="PF01648"/>
    </source>
</evidence>
<keyword evidence="6" id="KW-0443">Lipid metabolism</keyword>
<dbReference type="STRING" id="246404.A0A507F7E4"/>
<dbReference type="NCBIfam" id="TIGR00556">
    <property type="entry name" value="pantethn_trn"/>
    <property type="match status" value="1"/>
</dbReference>
<evidence type="ECO:0000313" key="10">
    <source>
        <dbReference type="Proteomes" id="UP000320333"/>
    </source>
</evidence>
<keyword evidence="10" id="KW-1185">Reference proteome</keyword>
<evidence type="ECO:0000256" key="4">
    <source>
        <dbReference type="ARBA" id="ARBA00022832"/>
    </source>
</evidence>
<keyword evidence="4" id="KW-0276">Fatty acid metabolism</keyword>
<evidence type="ECO:0000256" key="7">
    <source>
        <dbReference type="ARBA" id="ARBA00023160"/>
    </source>
</evidence>
<dbReference type="HAMAP" id="MF_00101">
    <property type="entry name" value="AcpS"/>
    <property type="match status" value="1"/>
</dbReference>
<sequence>MILGLGCDIVHLPRITALLSRTRAKDCVLPLNAPVLVHQARVDRFASFIFGGAESSEMKAFQAAFGKRDESRECAQRLTRYLASRFAVKEACFKAMYPHYTLQWADVVISRSERGKPEVSLSKHVTEKLGPVSSHVSISHDGEYAMATVVFEK</sequence>
<dbReference type="Proteomes" id="UP000320333">
    <property type="component" value="Unassembled WGS sequence"/>
</dbReference>
<dbReference type="InterPro" id="IPR002582">
    <property type="entry name" value="ACPS"/>
</dbReference>
<organism evidence="9 10">
    <name type="scientific">Chytriomyces confervae</name>
    <dbReference type="NCBI Taxonomy" id="246404"/>
    <lineage>
        <taxon>Eukaryota</taxon>
        <taxon>Fungi</taxon>
        <taxon>Fungi incertae sedis</taxon>
        <taxon>Chytridiomycota</taxon>
        <taxon>Chytridiomycota incertae sedis</taxon>
        <taxon>Chytridiomycetes</taxon>
        <taxon>Chytridiales</taxon>
        <taxon>Chytriomycetaceae</taxon>
        <taxon>Chytriomyces</taxon>
    </lineage>
</organism>
<dbReference type="InterPro" id="IPR004568">
    <property type="entry name" value="Ppantetheine-prot_Trfase_dom"/>
</dbReference>
<evidence type="ECO:0000313" key="9">
    <source>
        <dbReference type="EMBL" id="TPX72054.1"/>
    </source>
</evidence>
<dbReference type="SUPFAM" id="SSF56214">
    <property type="entry name" value="4'-phosphopantetheinyl transferase"/>
    <property type="match status" value="1"/>
</dbReference>
<comment type="caution">
    <text evidence="9">The sequence shown here is derived from an EMBL/GenBank/DDBJ whole genome shotgun (WGS) entry which is preliminary data.</text>
</comment>
<dbReference type="NCBIfam" id="TIGR00516">
    <property type="entry name" value="acpS"/>
    <property type="match status" value="1"/>
</dbReference>
<protein>
    <submittedName>
        <fullName evidence="9">Holo-[acyl-carrier-protein] synthase</fullName>
    </submittedName>
</protein>
<keyword evidence="5" id="KW-0460">Magnesium</keyword>
<dbReference type="OrthoDB" id="15433at2759"/>
<feature type="domain" description="4'-phosphopantetheinyl transferase" evidence="8">
    <location>
        <begin position="5"/>
        <end position="148"/>
    </location>
</feature>
<dbReference type="InterPro" id="IPR008278">
    <property type="entry name" value="4-PPantetheinyl_Trfase_dom"/>
</dbReference>
<evidence type="ECO:0000256" key="6">
    <source>
        <dbReference type="ARBA" id="ARBA00023098"/>
    </source>
</evidence>
<keyword evidence="3" id="KW-0479">Metal-binding</keyword>
<evidence type="ECO:0000256" key="1">
    <source>
        <dbReference type="ARBA" id="ARBA00022516"/>
    </source>
</evidence>